<dbReference type="EMBL" id="RZGZ01000006">
    <property type="protein sequence ID" value="RUQ97151.1"/>
    <property type="molecule type" value="Genomic_DNA"/>
</dbReference>
<dbReference type="AlphaFoldDB" id="A0A3S0X7P5"/>
<sequence length="222" mass="24469">MRRESFEDLHVDYGAVGATAAPDMMQYPPRGFRSAEVEVRLGSGAERFTQAVDAIMSWDLYRGSGIAVQVLAHGEPGAYTGVKFADDGTPIAPATLSAEERFTADGTPYVSSGASARLSGRVGVYRVTTRVRVVSVVEDERRVSVTFGTLGGGVVSGEDAYIVELADDDSVRFIQRSVFRAKALHYRLFRWLVRRRWTALSTRFARTLSPLWAARRRGQVTE</sequence>
<comment type="caution">
    <text evidence="2">The sequence shown here is derived from an EMBL/GenBank/DDBJ whole genome shotgun (WGS) entry which is preliminary data.</text>
</comment>
<feature type="domain" description="DUF1990" evidence="1">
    <location>
        <begin position="13"/>
        <end position="78"/>
    </location>
</feature>
<feature type="domain" description="DUF1990" evidence="1">
    <location>
        <begin position="110"/>
        <end position="205"/>
    </location>
</feature>
<dbReference type="InterPro" id="IPR018960">
    <property type="entry name" value="DUF1990"/>
</dbReference>
<protein>
    <submittedName>
        <fullName evidence="2">DUF1990 family protein</fullName>
    </submittedName>
</protein>
<proteinExistence type="predicted"/>
<evidence type="ECO:0000259" key="1">
    <source>
        <dbReference type="Pfam" id="PF09348"/>
    </source>
</evidence>
<evidence type="ECO:0000313" key="2">
    <source>
        <dbReference type="EMBL" id="RUQ97151.1"/>
    </source>
</evidence>
<accession>A0A3S0X7P5</accession>
<dbReference type="RefSeq" id="WP_127051471.1">
    <property type="nucleotide sequence ID" value="NZ_RZGZ01000006.1"/>
</dbReference>
<dbReference type="OrthoDB" id="120660at2"/>
<keyword evidence="3" id="KW-1185">Reference proteome</keyword>
<evidence type="ECO:0000313" key="3">
    <source>
        <dbReference type="Proteomes" id="UP000274909"/>
    </source>
</evidence>
<gene>
    <name evidence="2" type="ORF">ELQ94_16505</name>
</gene>
<dbReference type="Pfam" id="PF09348">
    <property type="entry name" value="DUF1990"/>
    <property type="match status" value="2"/>
</dbReference>
<name>A0A3S0X7P5_9MICO</name>
<organism evidence="2 3">
    <name type="scientific">Labedella endophytica</name>
    <dbReference type="NCBI Taxonomy" id="1523160"/>
    <lineage>
        <taxon>Bacteria</taxon>
        <taxon>Bacillati</taxon>
        <taxon>Actinomycetota</taxon>
        <taxon>Actinomycetes</taxon>
        <taxon>Micrococcales</taxon>
        <taxon>Microbacteriaceae</taxon>
        <taxon>Labedella</taxon>
    </lineage>
</organism>
<reference evidence="2 3" key="1">
    <citation type="submission" date="2018-12" db="EMBL/GenBank/DDBJ databases">
        <authorList>
            <person name="Li F."/>
        </authorList>
    </citation>
    <scope>NUCLEOTIDE SEQUENCE [LARGE SCALE GENOMIC DNA]</scope>
    <source>
        <strain evidence="2 3">EGI 6500705</strain>
    </source>
</reference>
<dbReference type="Proteomes" id="UP000274909">
    <property type="component" value="Unassembled WGS sequence"/>
</dbReference>